<protein>
    <submittedName>
        <fullName evidence="2">Uncharacterized protein</fullName>
    </submittedName>
</protein>
<feature type="transmembrane region" description="Helical" evidence="1">
    <location>
        <begin position="97"/>
        <end position="113"/>
    </location>
</feature>
<dbReference type="RefSeq" id="WP_189604665.1">
    <property type="nucleotide sequence ID" value="NZ_BMXB01000007.1"/>
</dbReference>
<keyword evidence="1" id="KW-0812">Transmembrane</keyword>
<feature type="transmembrane region" description="Helical" evidence="1">
    <location>
        <begin position="119"/>
        <end position="138"/>
    </location>
</feature>
<dbReference type="AlphaFoldDB" id="A0A918VZ04"/>
<proteinExistence type="predicted"/>
<evidence type="ECO:0000313" key="2">
    <source>
        <dbReference type="EMBL" id="GHA39073.1"/>
    </source>
</evidence>
<gene>
    <name evidence="2" type="ORF">GCM10007103_20600</name>
</gene>
<reference evidence="2" key="1">
    <citation type="journal article" date="2014" name="Int. J. Syst. Evol. Microbiol.">
        <title>Complete genome sequence of Corynebacterium casei LMG S-19264T (=DSM 44701T), isolated from a smear-ripened cheese.</title>
        <authorList>
            <consortium name="US DOE Joint Genome Institute (JGI-PGF)"/>
            <person name="Walter F."/>
            <person name="Albersmeier A."/>
            <person name="Kalinowski J."/>
            <person name="Ruckert C."/>
        </authorList>
    </citation>
    <scope>NUCLEOTIDE SEQUENCE</scope>
    <source>
        <strain evidence="2">KCTC 12719</strain>
    </source>
</reference>
<keyword evidence="3" id="KW-1185">Reference proteome</keyword>
<evidence type="ECO:0000256" key="1">
    <source>
        <dbReference type="SAM" id="Phobius"/>
    </source>
</evidence>
<keyword evidence="1" id="KW-1133">Transmembrane helix</keyword>
<keyword evidence="1" id="KW-0472">Membrane</keyword>
<evidence type="ECO:0000313" key="3">
    <source>
        <dbReference type="Proteomes" id="UP000610456"/>
    </source>
</evidence>
<dbReference type="Gene3D" id="1.20.1070.10">
    <property type="entry name" value="Rhodopsin 7-helix transmembrane proteins"/>
    <property type="match status" value="1"/>
</dbReference>
<organism evidence="2 3">
    <name type="scientific">Salinimicrobium marinum</name>
    <dbReference type="NCBI Taxonomy" id="680283"/>
    <lineage>
        <taxon>Bacteria</taxon>
        <taxon>Pseudomonadati</taxon>
        <taxon>Bacteroidota</taxon>
        <taxon>Flavobacteriia</taxon>
        <taxon>Flavobacteriales</taxon>
        <taxon>Flavobacteriaceae</taxon>
        <taxon>Salinimicrobium</taxon>
    </lineage>
</organism>
<accession>A0A918VZ04</accession>
<comment type="caution">
    <text evidence="2">The sequence shown here is derived from an EMBL/GenBank/DDBJ whole genome shotgun (WGS) entry which is preliminary data.</text>
</comment>
<reference evidence="2" key="2">
    <citation type="submission" date="2020-09" db="EMBL/GenBank/DDBJ databases">
        <authorList>
            <person name="Sun Q."/>
            <person name="Kim S."/>
        </authorList>
    </citation>
    <scope>NUCLEOTIDE SEQUENCE</scope>
    <source>
        <strain evidence="2">KCTC 12719</strain>
    </source>
</reference>
<feature type="transmembrane region" description="Helical" evidence="1">
    <location>
        <begin position="154"/>
        <end position="175"/>
    </location>
</feature>
<feature type="transmembrane region" description="Helical" evidence="1">
    <location>
        <begin position="187"/>
        <end position="208"/>
    </location>
</feature>
<dbReference type="Proteomes" id="UP000610456">
    <property type="component" value="Unassembled WGS sequence"/>
</dbReference>
<dbReference type="EMBL" id="BMXB01000007">
    <property type="protein sequence ID" value="GHA39073.1"/>
    <property type="molecule type" value="Genomic_DNA"/>
</dbReference>
<sequence>MRKVSEKEVAALYQFTRAHYVEYYDVQTELVDHLANGIEAQWTENPEIPFEKALQKEFKKFGVFGFSEVMGKRQRAMEKKYWKFIWKESKSIIREPKMALPIIFLFGGSYFLLTFQEGIYGLMALVVLLFVFSIIYMTKKSAALKRKKKSGVKIYLLETIILHSGGFFTFMWLPFHILNISEASGNFYVNLLMAFLIVIIALTSYICFNRLPKKKDEILKKVHPEMKFS</sequence>
<name>A0A918VZ04_9FLAO</name>